<dbReference type="InterPro" id="IPR058533">
    <property type="entry name" value="Cation_efflux_TM"/>
</dbReference>
<sequence>MTGLIELAIALVSGSVALLGDALHNLYDVSTSLVVFVGFRSSRKSASERYPYGLERAEDLAGIGVALVIWASAAVAGTESVGKLLRHGSTQHVGWGSPPRRLALSAISWWPVTSSLSGAGFNHQR</sequence>
<evidence type="ECO:0000313" key="7">
    <source>
        <dbReference type="EMBL" id="EUA91385.1"/>
    </source>
</evidence>
<keyword evidence="2" id="KW-0813">Transport</keyword>
<evidence type="ECO:0000256" key="3">
    <source>
        <dbReference type="ARBA" id="ARBA00022692"/>
    </source>
</evidence>
<evidence type="ECO:0000259" key="6">
    <source>
        <dbReference type="Pfam" id="PF01545"/>
    </source>
</evidence>
<dbReference type="PANTHER" id="PTHR43840:SF15">
    <property type="entry name" value="MITOCHONDRIAL METAL TRANSPORTER 1-RELATED"/>
    <property type="match status" value="1"/>
</dbReference>
<keyword evidence="4" id="KW-1133">Transmembrane helix</keyword>
<accession>A0ABN0R375</accession>
<organism evidence="7 8">
    <name type="scientific">Mycobacterium ulcerans str. Harvey</name>
    <dbReference type="NCBI Taxonomy" id="1299332"/>
    <lineage>
        <taxon>Bacteria</taxon>
        <taxon>Bacillati</taxon>
        <taxon>Actinomycetota</taxon>
        <taxon>Actinomycetes</taxon>
        <taxon>Mycobacteriales</taxon>
        <taxon>Mycobacteriaceae</taxon>
        <taxon>Mycobacterium</taxon>
        <taxon>Mycobacterium ulcerans group</taxon>
    </lineage>
</organism>
<dbReference type="SUPFAM" id="SSF161111">
    <property type="entry name" value="Cation efflux protein transmembrane domain-like"/>
    <property type="match status" value="1"/>
</dbReference>
<keyword evidence="3" id="KW-0812">Transmembrane</keyword>
<keyword evidence="5" id="KW-0472">Membrane</keyword>
<dbReference type="Gene3D" id="1.20.1510.10">
    <property type="entry name" value="Cation efflux protein transmembrane domain"/>
    <property type="match status" value="1"/>
</dbReference>
<dbReference type="Pfam" id="PF01545">
    <property type="entry name" value="Cation_efflux"/>
    <property type="match status" value="1"/>
</dbReference>
<proteinExistence type="predicted"/>
<evidence type="ECO:0000256" key="2">
    <source>
        <dbReference type="ARBA" id="ARBA00022448"/>
    </source>
</evidence>
<feature type="domain" description="Cation efflux protein transmembrane" evidence="6">
    <location>
        <begin position="4"/>
        <end position="96"/>
    </location>
</feature>
<dbReference type="Proteomes" id="UP000020681">
    <property type="component" value="Unassembled WGS sequence"/>
</dbReference>
<dbReference type="InterPro" id="IPR050291">
    <property type="entry name" value="CDF_Transporter"/>
</dbReference>
<name>A0ABN0R375_MYCUL</name>
<comment type="caution">
    <text evidence="7">The sequence shown here is derived from an EMBL/GenBank/DDBJ whole genome shotgun (WGS) entry which is preliminary data.</text>
</comment>
<gene>
    <name evidence="7" type="ORF">I551_2130</name>
</gene>
<reference evidence="7 8" key="1">
    <citation type="submission" date="2014-01" db="EMBL/GenBank/DDBJ databases">
        <authorList>
            <person name="Dobos K."/>
            <person name="Lenaerts A."/>
            <person name="Ordway D."/>
            <person name="DeGroote M.A."/>
            <person name="Parker T."/>
            <person name="Sizemore C."/>
            <person name="Tallon L.J."/>
            <person name="Sadzewicz L.K."/>
            <person name="Sengamalay N."/>
            <person name="Fraser C.M."/>
            <person name="Hine E."/>
            <person name="Shefchek K.A."/>
            <person name="Das S.P."/>
            <person name="Tettelin H."/>
        </authorList>
    </citation>
    <scope>NUCLEOTIDE SEQUENCE [LARGE SCALE GENOMIC DNA]</scope>
    <source>
        <strain evidence="7 8">Harvey</strain>
    </source>
</reference>
<evidence type="ECO:0000256" key="1">
    <source>
        <dbReference type="ARBA" id="ARBA00004141"/>
    </source>
</evidence>
<protein>
    <submittedName>
        <fullName evidence="7">Cation efflux family protein</fullName>
    </submittedName>
</protein>
<dbReference type="EMBL" id="JAOL01000089">
    <property type="protein sequence ID" value="EUA91385.1"/>
    <property type="molecule type" value="Genomic_DNA"/>
</dbReference>
<evidence type="ECO:0000256" key="5">
    <source>
        <dbReference type="ARBA" id="ARBA00023136"/>
    </source>
</evidence>
<comment type="subcellular location">
    <subcellularLocation>
        <location evidence="1">Membrane</location>
        <topology evidence="1">Multi-pass membrane protein</topology>
    </subcellularLocation>
</comment>
<evidence type="ECO:0000313" key="8">
    <source>
        <dbReference type="Proteomes" id="UP000020681"/>
    </source>
</evidence>
<evidence type="ECO:0000256" key="4">
    <source>
        <dbReference type="ARBA" id="ARBA00022989"/>
    </source>
</evidence>
<keyword evidence="8" id="KW-1185">Reference proteome</keyword>
<dbReference type="PANTHER" id="PTHR43840">
    <property type="entry name" value="MITOCHONDRIAL METAL TRANSPORTER 1-RELATED"/>
    <property type="match status" value="1"/>
</dbReference>
<dbReference type="InterPro" id="IPR027469">
    <property type="entry name" value="Cation_efflux_TMD_sf"/>
</dbReference>